<evidence type="ECO:0000256" key="3">
    <source>
        <dbReference type="ARBA" id="ARBA00023002"/>
    </source>
</evidence>
<dbReference type="InterPro" id="IPR018170">
    <property type="entry name" value="Aldo/ket_reductase_CS"/>
</dbReference>
<dbReference type="PROSITE" id="PS00063">
    <property type="entry name" value="ALDOKETO_REDUCTASE_3"/>
    <property type="match status" value="1"/>
</dbReference>
<dbReference type="CDD" id="cd19071">
    <property type="entry name" value="AKR_AKR1-5-like"/>
    <property type="match status" value="1"/>
</dbReference>
<dbReference type="AlphaFoldDB" id="A0A6J4TKP2"/>
<accession>A0A6J4TKP2</accession>
<protein>
    <submittedName>
        <fullName evidence="8">Oxidoreductase of aldo/keto reductase family, subgroup 1</fullName>
    </submittedName>
</protein>
<evidence type="ECO:0000256" key="6">
    <source>
        <dbReference type="PIRSR" id="PIRSR000097-3"/>
    </source>
</evidence>
<comment type="similarity">
    <text evidence="1">Belongs to the aldo/keto reductase family.</text>
</comment>
<dbReference type="InterPro" id="IPR020471">
    <property type="entry name" value="AKR"/>
</dbReference>
<dbReference type="FunFam" id="3.20.20.100:FF:000015">
    <property type="entry name" value="Oxidoreductase, aldo/keto reductase family"/>
    <property type="match status" value="1"/>
</dbReference>
<reference evidence="8" key="1">
    <citation type="submission" date="2020-02" db="EMBL/GenBank/DDBJ databases">
        <authorList>
            <person name="Meier V. D."/>
        </authorList>
    </citation>
    <scope>NUCLEOTIDE SEQUENCE</scope>
    <source>
        <strain evidence="8">AVDCRST_MAG79</strain>
    </source>
</reference>
<evidence type="ECO:0000256" key="1">
    <source>
        <dbReference type="ARBA" id="ARBA00007905"/>
    </source>
</evidence>
<dbReference type="GO" id="GO:0016616">
    <property type="term" value="F:oxidoreductase activity, acting on the CH-OH group of donors, NAD or NADP as acceptor"/>
    <property type="evidence" value="ECO:0007669"/>
    <property type="project" value="UniProtKB-ARBA"/>
</dbReference>
<dbReference type="PANTHER" id="PTHR43827:SF3">
    <property type="entry name" value="NADP-DEPENDENT OXIDOREDUCTASE DOMAIN-CONTAINING PROTEIN"/>
    <property type="match status" value="1"/>
</dbReference>
<feature type="domain" description="NADP-dependent oxidoreductase" evidence="7">
    <location>
        <begin position="24"/>
        <end position="262"/>
    </location>
</feature>
<dbReference type="SUPFAM" id="SSF51430">
    <property type="entry name" value="NAD(P)-linked oxidoreductase"/>
    <property type="match status" value="1"/>
</dbReference>
<evidence type="ECO:0000256" key="2">
    <source>
        <dbReference type="ARBA" id="ARBA00022857"/>
    </source>
</evidence>
<evidence type="ECO:0000313" key="8">
    <source>
        <dbReference type="EMBL" id="CAA9525939.1"/>
    </source>
</evidence>
<evidence type="ECO:0000256" key="5">
    <source>
        <dbReference type="PIRSR" id="PIRSR000097-2"/>
    </source>
</evidence>
<dbReference type="Pfam" id="PF00248">
    <property type="entry name" value="Aldo_ket_red"/>
    <property type="match status" value="1"/>
</dbReference>
<dbReference type="PRINTS" id="PR00069">
    <property type="entry name" value="ALDKETRDTASE"/>
</dbReference>
<dbReference type="InterPro" id="IPR023210">
    <property type="entry name" value="NADP_OxRdtase_dom"/>
</dbReference>
<feature type="site" description="Lowers pKa of active site Tyr" evidence="6">
    <location>
        <position position="83"/>
    </location>
</feature>
<name>A0A6J4TKP2_9ACTN</name>
<evidence type="ECO:0000259" key="7">
    <source>
        <dbReference type="Pfam" id="PF00248"/>
    </source>
</evidence>
<keyword evidence="3" id="KW-0560">Oxidoreductase</keyword>
<evidence type="ECO:0000256" key="4">
    <source>
        <dbReference type="PIRSR" id="PIRSR000097-1"/>
    </source>
</evidence>
<proteinExistence type="inferred from homology"/>
<dbReference type="InterPro" id="IPR036812">
    <property type="entry name" value="NAD(P)_OxRdtase_dom_sf"/>
</dbReference>
<feature type="active site" description="Proton donor" evidence="4">
    <location>
        <position position="58"/>
    </location>
</feature>
<dbReference type="PANTHER" id="PTHR43827">
    <property type="entry name" value="2,5-DIKETO-D-GLUCONIC ACID REDUCTASE"/>
    <property type="match status" value="1"/>
</dbReference>
<feature type="binding site" evidence="5">
    <location>
        <position position="113"/>
    </location>
    <ligand>
        <name>substrate</name>
    </ligand>
</feature>
<dbReference type="PROSITE" id="PS00062">
    <property type="entry name" value="ALDOKETO_REDUCTASE_2"/>
    <property type="match status" value="1"/>
</dbReference>
<dbReference type="PIRSF" id="PIRSF000097">
    <property type="entry name" value="AKR"/>
    <property type="match status" value="1"/>
</dbReference>
<keyword evidence="2" id="KW-0521">NADP</keyword>
<dbReference type="PROSITE" id="PS00798">
    <property type="entry name" value="ALDOKETO_REDUCTASE_1"/>
    <property type="match status" value="1"/>
</dbReference>
<organism evidence="8">
    <name type="scientific">uncultured Thermoleophilia bacterium</name>
    <dbReference type="NCBI Taxonomy" id="1497501"/>
    <lineage>
        <taxon>Bacteria</taxon>
        <taxon>Bacillati</taxon>
        <taxon>Actinomycetota</taxon>
        <taxon>Thermoleophilia</taxon>
        <taxon>environmental samples</taxon>
    </lineage>
</organism>
<gene>
    <name evidence="8" type="ORF">AVDCRST_MAG79-515</name>
</gene>
<dbReference type="EMBL" id="CADCWC010000098">
    <property type="protein sequence ID" value="CAA9525939.1"/>
    <property type="molecule type" value="Genomic_DNA"/>
</dbReference>
<sequence length="276" mass="30355">MAAGGVTADGRARVLADGNEIPLLGFGVWQVPDGRECTDAVRSALAAGYRHIDTAQAYGNEESVGRALRDSGLPREDVFITTKFHPGRKDPEAEAQRSLERLGVEYVDLYIVHWPQGGATWAWDGMQRAHERRYARSIGVSNFSVSELDEVRAAADTAPAVNQVQFSPFAYRRGLLDACEERGVVIEAYSPLGTGRHLGDRAVGAIAARVGRTPAQVLIRWCVQRDLVVLPKSTHRERIEENAQVFDFTLAEDDVAALDALDRTGGADRALERTWW</sequence>
<dbReference type="Gene3D" id="3.20.20.100">
    <property type="entry name" value="NADP-dependent oxidoreductase domain"/>
    <property type="match status" value="1"/>
</dbReference>